<evidence type="ECO:0000313" key="7">
    <source>
        <dbReference type="Proteomes" id="UP001500957"/>
    </source>
</evidence>
<feature type="domain" description="Leucine-binding protein" evidence="5">
    <location>
        <begin position="171"/>
        <end position="469"/>
    </location>
</feature>
<sequence length="537" mass="56506">MRRAKKHGLLAVLPIVVSSALILSACGGGSDDADNAAQQDPGAVAADVGAAPADASGAATGTTDAPAGAAPVAEGATGAAPVTGDAGAAPVAGQNKGQKGAAAKTGTKGSAGAKTAKAADLKGLTAIDTEAQRAENERIAASKNGATDMGITKDSIKMGTVTMHGIALGNLLATPLVNGIKATMASVNDRGGVLGRRMSLVDCDDGPGEVSRSKACIKKLVGQDKVFAFLSYSSWASASIHSDLAQYKIPAIGTWAYSQTEWQDPYMFPTHMSMIHEAMANAQWVKNVIKPKTYGLVCLTSPEMQLSCNEVQRILDDSGAKMVKKIDVGISETSMSAQILSMRAANPDHIVHYVINPATMTKFMVEAAQQGYYPPKGISGNHLATEILGSLFGKHPVNRYWTNTTYKLWGAEFMATMNKYARGNKGLNHHIVQASYVGVLVFERAAKAVGPNLTRERLMAQLGNGDIYAADASLDQRFSWSKAERGGSGTDQTWNPENGQGHEYMYKYTSTNTVSNPDGSPSGFQPDPDQFHIYTGK</sequence>
<feature type="region of interest" description="Disordered" evidence="3">
    <location>
        <begin position="482"/>
        <end position="537"/>
    </location>
</feature>
<evidence type="ECO:0000256" key="2">
    <source>
        <dbReference type="ARBA" id="ARBA00022729"/>
    </source>
</evidence>
<proteinExistence type="inferred from homology"/>
<feature type="compositionally biased region" description="Low complexity" evidence="3">
    <location>
        <begin position="40"/>
        <end position="84"/>
    </location>
</feature>
<protein>
    <recommendedName>
        <fullName evidence="5">Leucine-binding protein domain-containing protein</fullName>
    </recommendedName>
</protein>
<name>A0ABP3S9R0_9ACTN</name>
<dbReference type="Gene3D" id="3.40.50.2300">
    <property type="match status" value="2"/>
</dbReference>
<dbReference type="InterPro" id="IPR028082">
    <property type="entry name" value="Peripla_BP_I"/>
</dbReference>
<evidence type="ECO:0000313" key="6">
    <source>
        <dbReference type="EMBL" id="GAA0629626.1"/>
    </source>
</evidence>
<comment type="caution">
    <text evidence="6">The sequence shown here is derived from an EMBL/GenBank/DDBJ whole genome shotgun (WGS) entry which is preliminary data.</text>
</comment>
<accession>A0ABP3S9R0</accession>
<dbReference type="SUPFAM" id="SSF53822">
    <property type="entry name" value="Periplasmic binding protein-like I"/>
    <property type="match status" value="1"/>
</dbReference>
<evidence type="ECO:0000256" key="1">
    <source>
        <dbReference type="ARBA" id="ARBA00010062"/>
    </source>
</evidence>
<dbReference type="RefSeq" id="WP_344607404.1">
    <property type="nucleotide sequence ID" value="NZ_BAAAHE010000036.1"/>
</dbReference>
<dbReference type="PANTHER" id="PTHR47235:SF1">
    <property type="entry name" value="BLR6548 PROTEIN"/>
    <property type="match status" value="1"/>
</dbReference>
<evidence type="ECO:0000256" key="3">
    <source>
        <dbReference type="SAM" id="MobiDB-lite"/>
    </source>
</evidence>
<dbReference type="PROSITE" id="PS51257">
    <property type="entry name" value="PROKAR_LIPOPROTEIN"/>
    <property type="match status" value="1"/>
</dbReference>
<keyword evidence="2 4" id="KW-0732">Signal</keyword>
<comment type="similarity">
    <text evidence="1">Belongs to the leucine-binding protein family.</text>
</comment>
<dbReference type="PANTHER" id="PTHR47235">
    <property type="entry name" value="BLR6548 PROTEIN"/>
    <property type="match status" value="1"/>
</dbReference>
<feature type="signal peptide" evidence="4">
    <location>
        <begin position="1"/>
        <end position="25"/>
    </location>
</feature>
<evidence type="ECO:0000256" key="4">
    <source>
        <dbReference type="SAM" id="SignalP"/>
    </source>
</evidence>
<organism evidence="6 7">
    <name type="scientific">Sporichthya brevicatena</name>
    <dbReference type="NCBI Taxonomy" id="171442"/>
    <lineage>
        <taxon>Bacteria</taxon>
        <taxon>Bacillati</taxon>
        <taxon>Actinomycetota</taxon>
        <taxon>Actinomycetes</taxon>
        <taxon>Sporichthyales</taxon>
        <taxon>Sporichthyaceae</taxon>
        <taxon>Sporichthya</taxon>
    </lineage>
</organism>
<feature type="chain" id="PRO_5047164450" description="Leucine-binding protein domain-containing protein" evidence="4">
    <location>
        <begin position="26"/>
        <end position="537"/>
    </location>
</feature>
<dbReference type="Proteomes" id="UP001500957">
    <property type="component" value="Unassembled WGS sequence"/>
</dbReference>
<dbReference type="Pfam" id="PF13458">
    <property type="entry name" value="Peripla_BP_6"/>
    <property type="match status" value="1"/>
</dbReference>
<dbReference type="EMBL" id="BAAAHE010000036">
    <property type="protein sequence ID" value="GAA0629626.1"/>
    <property type="molecule type" value="Genomic_DNA"/>
</dbReference>
<feature type="region of interest" description="Disordered" evidence="3">
    <location>
        <begin position="30"/>
        <end position="115"/>
    </location>
</feature>
<gene>
    <name evidence="6" type="ORF">GCM10009547_36620</name>
</gene>
<evidence type="ECO:0000259" key="5">
    <source>
        <dbReference type="Pfam" id="PF13458"/>
    </source>
</evidence>
<feature type="compositionally biased region" description="Low complexity" evidence="3">
    <location>
        <begin position="92"/>
        <end position="115"/>
    </location>
</feature>
<dbReference type="InterPro" id="IPR028081">
    <property type="entry name" value="Leu-bd"/>
</dbReference>
<reference evidence="7" key="1">
    <citation type="journal article" date="2019" name="Int. J. Syst. Evol. Microbiol.">
        <title>The Global Catalogue of Microorganisms (GCM) 10K type strain sequencing project: providing services to taxonomists for standard genome sequencing and annotation.</title>
        <authorList>
            <consortium name="The Broad Institute Genomics Platform"/>
            <consortium name="The Broad Institute Genome Sequencing Center for Infectious Disease"/>
            <person name="Wu L."/>
            <person name="Ma J."/>
        </authorList>
    </citation>
    <scope>NUCLEOTIDE SEQUENCE [LARGE SCALE GENOMIC DNA]</scope>
    <source>
        <strain evidence="7">JCM 10671</strain>
    </source>
</reference>
<keyword evidence="7" id="KW-1185">Reference proteome</keyword>
<feature type="compositionally biased region" description="Polar residues" evidence="3">
    <location>
        <begin position="508"/>
        <end position="523"/>
    </location>
</feature>